<dbReference type="EMBL" id="JAHHHV010000001">
    <property type="protein sequence ID" value="MBW4463840.1"/>
    <property type="molecule type" value="Genomic_DNA"/>
</dbReference>
<dbReference type="InterPro" id="IPR051204">
    <property type="entry name" value="ABC_transp_perm/SBD"/>
</dbReference>
<name>A0A951P7F5_9CYAN</name>
<dbReference type="AlphaFoldDB" id="A0A951P7F5"/>
<reference evidence="8" key="2">
    <citation type="journal article" date="2022" name="Microbiol. Resour. Announc.">
        <title>Metagenome Sequencing to Explore Phylogenomics of Terrestrial Cyanobacteria.</title>
        <authorList>
            <person name="Ward R.D."/>
            <person name="Stajich J.E."/>
            <person name="Johansen J.R."/>
            <person name="Huntemann M."/>
            <person name="Clum A."/>
            <person name="Foster B."/>
            <person name="Foster B."/>
            <person name="Roux S."/>
            <person name="Palaniappan K."/>
            <person name="Varghese N."/>
            <person name="Mukherjee S."/>
            <person name="Reddy T.B.K."/>
            <person name="Daum C."/>
            <person name="Copeland A."/>
            <person name="Chen I.A."/>
            <person name="Ivanova N.N."/>
            <person name="Kyrpides N.C."/>
            <person name="Shapiro N."/>
            <person name="Eloe-Fadrosh E.A."/>
            <person name="Pietrasiak N."/>
        </authorList>
    </citation>
    <scope>NUCLEOTIDE SEQUENCE</scope>
    <source>
        <strain evidence="8">GSE-TBD4-15B</strain>
    </source>
</reference>
<evidence type="ECO:0000256" key="4">
    <source>
        <dbReference type="ARBA" id="ARBA00022989"/>
    </source>
</evidence>
<feature type="transmembrane region" description="Helical" evidence="6">
    <location>
        <begin position="51"/>
        <end position="74"/>
    </location>
</feature>
<evidence type="ECO:0000256" key="5">
    <source>
        <dbReference type="ARBA" id="ARBA00023136"/>
    </source>
</evidence>
<evidence type="ECO:0000256" key="1">
    <source>
        <dbReference type="ARBA" id="ARBA00004141"/>
    </source>
</evidence>
<feature type="domain" description="ABC transmembrane type-1" evidence="7">
    <location>
        <begin position="15"/>
        <end position="194"/>
    </location>
</feature>
<dbReference type="PROSITE" id="PS50928">
    <property type="entry name" value="ABC_TM1"/>
    <property type="match status" value="1"/>
</dbReference>
<gene>
    <name evidence="8" type="ORF">KME07_00160</name>
</gene>
<keyword evidence="3 6" id="KW-0812">Transmembrane</keyword>
<dbReference type="GO" id="GO:0005886">
    <property type="term" value="C:plasma membrane"/>
    <property type="evidence" value="ECO:0007669"/>
    <property type="project" value="UniProtKB-SubCell"/>
</dbReference>
<dbReference type="PANTHER" id="PTHR30177">
    <property type="entry name" value="GLYCINE BETAINE/L-PROLINE TRANSPORT SYSTEM PERMEASE PROTEIN PROW"/>
    <property type="match status" value="1"/>
</dbReference>
<evidence type="ECO:0000313" key="8">
    <source>
        <dbReference type="EMBL" id="MBW4463840.1"/>
    </source>
</evidence>
<dbReference type="SUPFAM" id="SSF161098">
    <property type="entry name" value="MetI-like"/>
    <property type="match status" value="1"/>
</dbReference>
<dbReference type="Pfam" id="PF00528">
    <property type="entry name" value="BPD_transp_1"/>
    <property type="match status" value="1"/>
</dbReference>
<protein>
    <submittedName>
        <fullName evidence="8">ABC transporter permease</fullName>
    </submittedName>
</protein>
<keyword evidence="2 6" id="KW-0813">Transport</keyword>
<dbReference type="GO" id="GO:0055085">
    <property type="term" value="P:transmembrane transport"/>
    <property type="evidence" value="ECO:0007669"/>
    <property type="project" value="InterPro"/>
</dbReference>
<feature type="transmembrane region" description="Helical" evidence="6">
    <location>
        <begin position="20"/>
        <end position="39"/>
    </location>
</feature>
<evidence type="ECO:0000259" key="7">
    <source>
        <dbReference type="PROSITE" id="PS50928"/>
    </source>
</evidence>
<evidence type="ECO:0000256" key="3">
    <source>
        <dbReference type="ARBA" id="ARBA00022692"/>
    </source>
</evidence>
<dbReference type="InterPro" id="IPR035906">
    <property type="entry name" value="MetI-like_sf"/>
</dbReference>
<dbReference type="Proteomes" id="UP000707356">
    <property type="component" value="Unassembled WGS sequence"/>
</dbReference>
<evidence type="ECO:0000256" key="2">
    <source>
        <dbReference type="ARBA" id="ARBA00022448"/>
    </source>
</evidence>
<accession>A0A951P7F5</accession>
<dbReference type="Gene3D" id="1.10.3720.10">
    <property type="entry name" value="MetI-like"/>
    <property type="match status" value="1"/>
</dbReference>
<reference evidence="8" key="1">
    <citation type="submission" date="2021-05" db="EMBL/GenBank/DDBJ databases">
        <authorList>
            <person name="Pietrasiak N."/>
            <person name="Ward R."/>
            <person name="Stajich J.E."/>
            <person name="Kurbessoian T."/>
        </authorList>
    </citation>
    <scope>NUCLEOTIDE SEQUENCE</scope>
    <source>
        <strain evidence="8">GSE-TBD4-15B</strain>
    </source>
</reference>
<dbReference type="CDD" id="cd06261">
    <property type="entry name" value="TM_PBP2"/>
    <property type="match status" value="1"/>
</dbReference>
<evidence type="ECO:0000256" key="6">
    <source>
        <dbReference type="RuleBase" id="RU363032"/>
    </source>
</evidence>
<feature type="transmembrane region" description="Helical" evidence="6">
    <location>
        <begin position="129"/>
        <end position="156"/>
    </location>
</feature>
<comment type="similarity">
    <text evidence="6">Belongs to the binding-protein-dependent transport system permease family.</text>
</comment>
<dbReference type="GO" id="GO:0031460">
    <property type="term" value="P:glycine betaine transport"/>
    <property type="evidence" value="ECO:0007669"/>
    <property type="project" value="TreeGrafter"/>
</dbReference>
<keyword evidence="4 6" id="KW-1133">Transmembrane helix</keyword>
<dbReference type="PANTHER" id="PTHR30177:SF4">
    <property type="entry name" value="OSMOPROTECTANT IMPORT PERMEASE PROTEIN OSMW"/>
    <property type="match status" value="1"/>
</dbReference>
<comment type="subcellular location">
    <subcellularLocation>
        <location evidence="6">Cell membrane</location>
        <topology evidence="6">Multi-pass membrane protein</topology>
    </subcellularLocation>
    <subcellularLocation>
        <location evidence="1">Membrane</location>
        <topology evidence="1">Multi-pass membrane protein</topology>
    </subcellularLocation>
</comment>
<evidence type="ECO:0000313" key="9">
    <source>
        <dbReference type="Proteomes" id="UP000707356"/>
    </source>
</evidence>
<dbReference type="InterPro" id="IPR000515">
    <property type="entry name" value="MetI-like"/>
</dbReference>
<feature type="transmembrane region" description="Helical" evidence="6">
    <location>
        <begin position="80"/>
        <end position="108"/>
    </location>
</feature>
<feature type="transmembrane region" description="Helical" evidence="6">
    <location>
        <begin position="176"/>
        <end position="201"/>
    </location>
</feature>
<proteinExistence type="inferred from homology"/>
<keyword evidence="5 6" id="KW-0472">Membrane</keyword>
<comment type="caution">
    <text evidence="8">The sequence shown here is derived from an EMBL/GenBank/DDBJ whole genome shotgun (WGS) entry which is preliminary data.</text>
</comment>
<sequence>MDYLLKNPTVVWKLLLQHLSMTSLTLLIAVLVAVPLALLVHRYRWLNLPILGFLGILYTIPSLAFMILLVPLLGLGAKSVIAAMVAYAQVILVRSLTVGLDAIRPAVLEAARGMGMNPWQRWWQIQVPLVLPIFLAGLRIAAVVTIAIATIGAKFGAGGLGTLLFDGIAQSRYDKIWAGAIAVSLLAFAINGLFLTLEWAAHPTRRQGLRMRVAR</sequence>
<organism evidence="8 9">
    <name type="scientific">Pegethrix bostrychoides GSE-TBD4-15B</name>
    <dbReference type="NCBI Taxonomy" id="2839662"/>
    <lineage>
        <taxon>Bacteria</taxon>
        <taxon>Bacillati</taxon>
        <taxon>Cyanobacteriota</taxon>
        <taxon>Cyanophyceae</taxon>
        <taxon>Oculatellales</taxon>
        <taxon>Oculatellaceae</taxon>
        <taxon>Pegethrix</taxon>
    </lineage>
</organism>